<feature type="domain" description="CAAX prenyl protease 2/Lysostaphin resistance protein A-like" evidence="2">
    <location>
        <begin position="120"/>
        <end position="222"/>
    </location>
</feature>
<dbReference type="EMBL" id="WHPD01002016">
    <property type="protein sequence ID" value="MPV88871.1"/>
    <property type="molecule type" value="Genomic_DNA"/>
</dbReference>
<reference evidence="3 4" key="1">
    <citation type="submission" date="2019-10" db="EMBL/GenBank/DDBJ databases">
        <title>Georgenia wutianyii sp. nov. and Georgenia yuyongxinii sp. nov. isolated from plateau pika (Ochotona curzoniae) in the Qinghai-Tibet plateau of China.</title>
        <authorList>
            <person name="Tian Z."/>
        </authorList>
    </citation>
    <scope>NUCLEOTIDE SEQUENCE [LARGE SCALE GENOMIC DNA]</scope>
    <source>
        <strain evidence="3 4">JCM 15130</strain>
    </source>
</reference>
<keyword evidence="3" id="KW-0378">Hydrolase</keyword>
<dbReference type="Pfam" id="PF02517">
    <property type="entry name" value="Rce1-like"/>
    <property type="match status" value="1"/>
</dbReference>
<dbReference type="InterPro" id="IPR003675">
    <property type="entry name" value="Rce1/LyrA-like_dom"/>
</dbReference>
<dbReference type="Proteomes" id="UP000429644">
    <property type="component" value="Unassembled WGS sequence"/>
</dbReference>
<keyword evidence="1" id="KW-0472">Membrane</keyword>
<feature type="transmembrane region" description="Helical" evidence="1">
    <location>
        <begin position="120"/>
        <end position="136"/>
    </location>
</feature>
<sequence length="279" mass="30733">MTDGLTLRSLWAFFVATFALSWGAGVLYMLFQERLDAVFGPMGYTNPLFIFMVYAPGIVGVLMVWRRFGLAGLGAFLRRFALARMSLAWWLVLLIGMPAVFYGGAAILGDLSQPFPFTPWYTVLPALLPMLLIGPVEELGWRGVALPLLQRHLSPLWSALLLGLVVAVWHTPSFLVSGTKQSAWDFWPFFVGIVAISVILTPMFNAARGSLLVAFLFHAQMNNPVWPDAQPWDMWLFAATAVVVALVNRKALLDRGAAATAVMATSDTRDRTASARRPA</sequence>
<dbReference type="AlphaFoldDB" id="A0A7J9UW65"/>
<feature type="transmembrane region" description="Helical" evidence="1">
    <location>
        <begin position="189"/>
        <end position="217"/>
    </location>
</feature>
<gene>
    <name evidence="3" type="ORF">GB882_09340</name>
</gene>
<feature type="transmembrane region" description="Helical" evidence="1">
    <location>
        <begin position="156"/>
        <end position="177"/>
    </location>
</feature>
<feature type="transmembrane region" description="Helical" evidence="1">
    <location>
        <begin position="12"/>
        <end position="31"/>
    </location>
</feature>
<dbReference type="GO" id="GO:0006508">
    <property type="term" value="P:proteolysis"/>
    <property type="evidence" value="ECO:0007669"/>
    <property type="project" value="UniProtKB-KW"/>
</dbReference>
<accession>A0A7J9UW65</accession>
<keyword evidence="3" id="KW-0645">Protease</keyword>
<feature type="transmembrane region" description="Helical" evidence="1">
    <location>
        <begin position="88"/>
        <end position="108"/>
    </location>
</feature>
<evidence type="ECO:0000259" key="2">
    <source>
        <dbReference type="Pfam" id="PF02517"/>
    </source>
</evidence>
<keyword evidence="4" id="KW-1185">Reference proteome</keyword>
<name>A0A7J9UW65_9MICO</name>
<feature type="transmembrane region" description="Helical" evidence="1">
    <location>
        <begin position="43"/>
        <end position="68"/>
    </location>
</feature>
<organism evidence="3 4">
    <name type="scientific">Georgenia ruanii</name>
    <dbReference type="NCBI Taxonomy" id="348442"/>
    <lineage>
        <taxon>Bacteria</taxon>
        <taxon>Bacillati</taxon>
        <taxon>Actinomycetota</taxon>
        <taxon>Actinomycetes</taxon>
        <taxon>Micrococcales</taxon>
        <taxon>Bogoriellaceae</taxon>
        <taxon>Georgenia</taxon>
    </lineage>
</organism>
<dbReference type="GO" id="GO:0080120">
    <property type="term" value="P:CAAX-box protein maturation"/>
    <property type="evidence" value="ECO:0007669"/>
    <property type="project" value="UniProtKB-ARBA"/>
</dbReference>
<evidence type="ECO:0000256" key="1">
    <source>
        <dbReference type="SAM" id="Phobius"/>
    </source>
</evidence>
<comment type="caution">
    <text evidence="3">The sequence shown here is derived from an EMBL/GenBank/DDBJ whole genome shotgun (WGS) entry which is preliminary data.</text>
</comment>
<proteinExistence type="predicted"/>
<keyword evidence="1" id="KW-0812">Transmembrane</keyword>
<evidence type="ECO:0000313" key="3">
    <source>
        <dbReference type="EMBL" id="MPV88871.1"/>
    </source>
</evidence>
<keyword evidence="3" id="KW-0482">Metalloprotease</keyword>
<dbReference type="GO" id="GO:0008237">
    <property type="term" value="F:metallopeptidase activity"/>
    <property type="evidence" value="ECO:0007669"/>
    <property type="project" value="UniProtKB-KW"/>
</dbReference>
<evidence type="ECO:0000313" key="4">
    <source>
        <dbReference type="Proteomes" id="UP000429644"/>
    </source>
</evidence>
<dbReference type="GO" id="GO:0004175">
    <property type="term" value="F:endopeptidase activity"/>
    <property type="evidence" value="ECO:0007669"/>
    <property type="project" value="UniProtKB-ARBA"/>
</dbReference>
<protein>
    <submittedName>
        <fullName evidence="3">CPBP family intramembrane metalloprotease</fullName>
    </submittedName>
</protein>
<keyword evidence="1" id="KW-1133">Transmembrane helix</keyword>